<name>A0A1E3ATH4_9FIRM</name>
<dbReference type="InterPro" id="IPR024654">
    <property type="entry name" value="Calcineurin-like_PHP_lpxH"/>
</dbReference>
<sequence>MNLQTEKRLDIAVLSDIHGNYVALESCLAHAVSQNIKTFLFLGDYVSELAYPERTMKLLYEMDRTCSCRFIRGNKEEYWFQYRAGGEQGWEDGSSTSGAMLYTYRSLTPEDMDFFEKMPISQKIQSEGFTAFTACHGSPFKVNEKMLPEDENTRQIMERTGTPLILFGHTHVQRKIEYQGRTALNPGSVGIPLYSSGMSQYMILHGENGCWREEFISLPYDTDRVIREMHEADMYRHAPYWSRITEKILQEGRVSHGTVLGRVMELCREETGSCNWPDIPEKYWEQAIGELL</sequence>
<evidence type="ECO:0000256" key="1">
    <source>
        <dbReference type="ARBA" id="ARBA00008950"/>
    </source>
</evidence>
<dbReference type="Pfam" id="PF12850">
    <property type="entry name" value="Metallophos_2"/>
    <property type="match status" value="1"/>
</dbReference>
<dbReference type="AlphaFoldDB" id="A0A1E3ATH4"/>
<dbReference type="SUPFAM" id="SSF56300">
    <property type="entry name" value="Metallo-dependent phosphatases"/>
    <property type="match status" value="1"/>
</dbReference>
<dbReference type="InterPro" id="IPR029052">
    <property type="entry name" value="Metallo-depent_PP-like"/>
</dbReference>
<evidence type="ECO:0000259" key="2">
    <source>
        <dbReference type="Pfam" id="PF12850"/>
    </source>
</evidence>
<evidence type="ECO:0000313" key="3">
    <source>
        <dbReference type="EMBL" id="ODM11998.1"/>
    </source>
</evidence>
<accession>A0A1E3ATH4</accession>
<proteinExistence type="inferred from homology"/>
<feature type="domain" description="Calcineurin-like phosphoesterase" evidence="2">
    <location>
        <begin position="10"/>
        <end position="207"/>
    </location>
</feature>
<dbReference type="EMBL" id="MCGI01000002">
    <property type="protein sequence ID" value="ODM11998.1"/>
    <property type="molecule type" value="Genomic_DNA"/>
</dbReference>
<dbReference type="InterPro" id="IPR050126">
    <property type="entry name" value="Ap4A_hydrolase"/>
</dbReference>
<reference evidence="3 4" key="1">
    <citation type="submission" date="2016-07" db="EMBL/GenBank/DDBJ databases">
        <title>Characterization of isolates of Eisenbergiella tayi derived from blood cultures, using whole genome sequencing.</title>
        <authorList>
            <person name="Burdz T."/>
            <person name="Wiebe D."/>
            <person name="Huynh C."/>
            <person name="Bernard K."/>
        </authorList>
    </citation>
    <scope>NUCLEOTIDE SEQUENCE [LARGE SCALE GENOMIC DNA]</scope>
    <source>
        <strain evidence="3 4">NML 120489</strain>
    </source>
</reference>
<dbReference type="GO" id="GO:0016791">
    <property type="term" value="F:phosphatase activity"/>
    <property type="evidence" value="ECO:0007669"/>
    <property type="project" value="TreeGrafter"/>
</dbReference>
<evidence type="ECO:0000313" key="4">
    <source>
        <dbReference type="Proteomes" id="UP000095003"/>
    </source>
</evidence>
<dbReference type="RefSeq" id="WP_171902300.1">
    <property type="nucleotide sequence ID" value="NZ_DAWDRA010000715.1"/>
</dbReference>
<organism evidence="3 4">
    <name type="scientific">Eisenbergiella tayi</name>
    <dbReference type="NCBI Taxonomy" id="1432052"/>
    <lineage>
        <taxon>Bacteria</taxon>
        <taxon>Bacillati</taxon>
        <taxon>Bacillota</taxon>
        <taxon>Clostridia</taxon>
        <taxon>Lachnospirales</taxon>
        <taxon>Lachnospiraceae</taxon>
        <taxon>Eisenbergiella</taxon>
    </lineage>
</organism>
<dbReference type="PATRIC" id="fig|1432052.3.peg.2888"/>
<gene>
    <name evidence="3" type="ORF">BEH84_02613</name>
</gene>
<dbReference type="PANTHER" id="PTHR42850">
    <property type="entry name" value="METALLOPHOSPHOESTERASE"/>
    <property type="match status" value="1"/>
</dbReference>
<dbReference type="Proteomes" id="UP000095003">
    <property type="component" value="Unassembled WGS sequence"/>
</dbReference>
<dbReference type="PANTHER" id="PTHR42850:SF2">
    <property type="entry name" value="BLL5683 PROTEIN"/>
    <property type="match status" value="1"/>
</dbReference>
<comment type="similarity">
    <text evidence="1">Belongs to the metallophosphoesterase superfamily. YfcE family.</text>
</comment>
<dbReference type="GO" id="GO:0005737">
    <property type="term" value="C:cytoplasm"/>
    <property type="evidence" value="ECO:0007669"/>
    <property type="project" value="TreeGrafter"/>
</dbReference>
<comment type="caution">
    <text evidence="3">The sequence shown here is derived from an EMBL/GenBank/DDBJ whole genome shotgun (WGS) entry which is preliminary data.</text>
</comment>
<dbReference type="GeneID" id="93304050"/>
<protein>
    <submittedName>
        <fullName evidence="3">Phosphodiesterase</fullName>
    </submittedName>
</protein>
<dbReference type="Gene3D" id="3.60.21.10">
    <property type="match status" value="1"/>
</dbReference>